<dbReference type="Proteomes" id="UP000214720">
    <property type="component" value="Unassembled WGS sequence"/>
</dbReference>
<gene>
    <name evidence="1" type="ORF">BSU04_04260</name>
</gene>
<comment type="caution">
    <text evidence="1">The sequence shown here is derived from an EMBL/GenBank/DDBJ whole genome shotgun (WGS) entry which is preliminary data.</text>
</comment>
<reference evidence="2" key="1">
    <citation type="submission" date="2017-01" db="EMBL/GenBank/DDBJ databases">
        <title>Genome Analysis of Deinococcus marmoris KOPRI26562.</title>
        <authorList>
            <person name="Kim J.H."/>
            <person name="Oh H.-M."/>
        </authorList>
    </citation>
    <scope>NUCLEOTIDE SEQUENCE [LARGE SCALE GENOMIC DNA]</scope>
    <source>
        <strain evidence="2">PAMC 26633</strain>
    </source>
</reference>
<protein>
    <submittedName>
        <fullName evidence="1">ABC transporter amino acid-binding protein</fullName>
    </submittedName>
</protein>
<dbReference type="EMBL" id="MTHB01000027">
    <property type="protein sequence ID" value="OXC80010.1"/>
    <property type="molecule type" value="Genomic_DNA"/>
</dbReference>
<organism evidence="1 2">
    <name type="scientific">Caballeronia sordidicola</name>
    <name type="common">Burkholderia sordidicola</name>
    <dbReference type="NCBI Taxonomy" id="196367"/>
    <lineage>
        <taxon>Bacteria</taxon>
        <taxon>Pseudomonadati</taxon>
        <taxon>Pseudomonadota</taxon>
        <taxon>Betaproteobacteria</taxon>
        <taxon>Burkholderiales</taxon>
        <taxon>Burkholderiaceae</taxon>
        <taxon>Caballeronia</taxon>
    </lineage>
</organism>
<evidence type="ECO:0000313" key="2">
    <source>
        <dbReference type="Proteomes" id="UP000214720"/>
    </source>
</evidence>
<dbReference type="AlphaFoldDB" id="A0A226XAK7"/>
<sequence length="94" mass="11259">MLLHIPQLFQRVDHPLRRTLGDGGGLRHLRQSHRAPLRTERSQHRYALFQRLIKQRIRRIWRITSHCRHVRLKDGFVSVHGFTQLFGSSLELMM</sequence>
<proteinExistence type="predicted"/>
<evidence type="ECO:0000313" key="1">
    <source>
        <dbReference type="EMBL" id="OXC80010.1"/>
    </source>
</evidence>
<name>A0A226XAK7_CABSO</name>
<accession>A0A226XAK7</accession>